<name>B0DPD9_LACBS</name>
<gene>
    <name evidence="2" type="ORF">LACBIDRAFT_331407</name>
</gene>
<keyword evidence="3" id="KW-1185">Reference proteome</keyword>
<dbReference type="HOGENOM" id="CLU_1082081_0_0_1"/>
<dbReference type="KEGG" id="lbc:LACBIDRAFT_331407"/>
<dbReference type="GeneID" id="6081435"/>
<feature type="region of interest" description="Disordered" evidence="1">
    <location>
        <begin position="21"/>
        <end position="44"/>
    </location>
</feature>
<organism evidence="3">
    <name type="scientific">Laccaria bicolor (strain S238N-H82 / ATCC MYA-4686)</name>
    <name type="common">Bicoloured deceiver</name>
    <name type="synonym">Laccaria laccata var. bicolor</name>
    <dbReference type="NCBI Taxonomy" id="486041"/>
    <lineage>
        <taxon>Eukaryota</taxon>
        <taxon>Fungi</taxon>
        <taxon>Dikarya</taxon>
        <taxon>Basidiomycota</taxon>
        <taxon>Agaricomycotina</taxon>
        <taxon>Agaricomycetes</taxon>
        <taxon>Agaricomycetidae</taxon>
        <taxon>Agaricales</taxon>
        <taxon>Agaricineae</taxon>
        <taxon>Hydnangiaceae</taxon>
        <taxon>Laccaria</taxon>
    </lineage>
</organism>
<proteinExistence type="predicted"/>
<dbReference type="InParanoid" id="B0DPD9"/>
<protein>
    <submittedName>
        <fullName evidence="2">Predicted protein</fullName>
    </submittedName>
</protein>
<reference evidence="2 3" key="1">
    <citation type="journal article" date="2008" name="Nature">
        <title>The genome of Laccaria bicolor provides insights into mycorrhizal symbiosis.</title>
        <authorList>
            <person name="Martin F."/>
            <person name="Aerts A."/>
            <person name="Ahren D."/>
            <person name="Brun A."/>
            <person name="Danchin E.G.J."/>
            <person name="Duchaussoy F."/>
            <person name="Gibon J."/>
            <person name="Kohler A."/>
            <person name="Lindquist E."/>
            <person name="Pereda V."/>
            <person name="Salamov A."/>
            <person name="Shapiro H.J."/>
            <person name="Wuyts J."/>
            <person name="Blaudez D."/>
            <person name="Buee M."/>
            <person name="Brokstein P."/>
            <person name="Canbaeck B."/>
            <person name="Cohen D."/>
            <person name="Courty P.E."/>
            <person name="Coutinho P.M."/>
            <person name="Delaruelle C."/>
            <person name="Detter J.C."/>
            <person name="Deveau A."/>
            <person name="DiFazio S."/>
            <person name="Duplessis S."/>
            <person name="Fraissinet-Tachet L."/>
            <person name="Lucic E."/>
            <person name="Frey-Klett P."/>
            <person name="Fourrey C."/>
            <person name="Feussner I."/>
            <person name="Gay G."/>
            <person name="Grimwood J."/>
            <person name="Hoegger P.J."/>
            <person name="Jain P."/>
            <person name="Kilaru S."/>
            <person name="Labbe J."/>
            <person name="Lin Y.C."/>
            <person name="Legue V."/>
            <person name="Le Tacon F."/>
            <person name="Marmeisse R."/>
            <person name="Melayah D."/>
            <person name="Montanini B."/>
            <person name="Muratet M."/>
            <person name="Nehls U."/>
            <person name="Niculita-Hirzel H."/>
            <person name="Oudot-Le Secq M.P."/>
            <person name="Peter M."/>
            <person name="Quesneville H."/>
            <person name="Rajashekar B."/>
            <person name="Reich M."/>
            <person name="Rouhier N."/>
            <person name="Schmutz J."/>
            <person name="Yin T."/>
            <person name="Chalot M."/>
            <person name="Henrissat B."/>
            <person name="Kuees U."/>
            <person name="Lucas S."/>
            <person name="Van de Peer Y."/>
            <person name="Podila G.K."/>
            <person name="Polle A."/>
            <person name="Pukkila P.J."/>
            <person name="Richardson P.M."/>
            <person name="Rouze P."/>
            <person name="Sanders I.R."/>
            <person name="Stajich J.E."/>
            <person name="Tunlid A."/>
            <person name="Tuskan G."/>
            <person name="Grigoriev I.V."/>
        </authorList>
    </citation>
    <scope>NUCLEOTIDE SEQUENCE [LARGE SCALE GENOMIC DNA]</scope>
    <source>
        <strain evidence="3">S238N-H82 / ATCC MYA-4686</strain>
    </source>
</reference>
<dbReference type="RefSeq" id="XP_001885748.1">
    <property type="nucleotide sequence ID" value="XM_001885713.1"/>
</dbReference>
<dbReference type="Proteomes" id="UP000001194">
    <property type="component" value="Unassembled WGS sequence"/>
</dbReference>
<dbReference type="AlphaFoldDB" id="B0DPD9"/>
<evidence type="ECO:0000313" key="2">
    <source>
        <dbReference type="EMBL" id="EDR03600.1"/>
    </source>
</evidence>
<accession>B0DPD9</accession>
<dbReference type="EMBL" id="DS547123">
    <property type="protein sequence ID" value="EDR03600.1"/>
    <property type="molecule type" value="Genomic_DNA"/>
</dbReference>
<sequence>MNFEVSTFLLARRRQYALKKLTSHGCPPGSRRSERSDASSLGRGERTFLTSTSMITSSFASAAQLGHFHPSVHRPGDIAMVESTLCTELVDPASPLRQQPLQIPHTEQFGEQFGQPYHKRKLESQSWRVRITPSVLVPQHQCNPQLVMAPCLAQLGHLYPFIISLFFQVVSLNRGRPGITKVLVSSAARPGAIAIGAGPTDPSTSHLSVSPVLPFRASTRLLLVRRRSSRSNEAFRSFNSALPYLGLRLGCSSLCGL</sequence>
<evidence type="ECO:0000313" key="3">
    <source>
        <dbReference type="Proteomes" id="UP000001194"/>
    </source>
</evidence>
<evidence type="ECO:0000256" key="1">
    <source>
        <dbReference type="SAM" id="MobiDB-lite"/>
    </source>
</evidence>